<dbReference type="STRING" id="85681.V4UIE7"/>
<dbReference type="PANTHER" id="PTHR32448">
    <property type="entry name" value="OS08G0158400 PROTEIN"/>
    <property type="match status" value="1"/>
</dbReference>
<feature type="domain" description="FAD-binding PCMH-type" evidence="2">
    <location>
        <begin position="1"/>
        <end position="137"/>
    </location>
</feature>
<reference evidence="3 4" key="1">
    <citation type="submission" date="2013-10" db="EMBL/GenBank/DDBJ databases">
        <authorList>
            <consortium name="International Citrus Genome Consortium"/>
            <person name="Jenkins J."/>
            <person name="Schmutz J."/>
            <person name="Prochnik S."/>
            <person name="Rokhsar D."/>
            <person name="Gmitter F."/>
            <person name="Ollitrault P."/>
            <person name="Machado M."/>
            <person name="Talon M."/>
            <person name="Wincker P."/>
            <person name="Jaillon O."/>
            <person name="Morgante M."/>
        </authorList>
    </citation>
    <scope>NUCLEOTIDE SEQUENCE</scope>
    <source>
        <strain evidence="4">cv. Clemenules</strain>
    </source>
</reference>
<sequence length="262" mass="29346">KHGLEIRVRSGGHYFEGVSYVSNVPLIIIDLINLSSINIDVENETACVQSKSKILAFLAGICHSVGVDGHFRGRGYGLLLRKYGLAANHVVDAHLIDVEGRFLDRESMGEDLFWSILVGGGASFGVIIAWKIKLVTVPQTVTVFTILNKWQYIADKLDEDLILRIFLRRLVDATAKGKRTMQALFSGLFLGGVDRLLPLMDQSFQVLGLVKQDCIELSWIKSVLCFAGFQKRESRDVVLESESDYVRLPIREVALEGIYERF</sequence>
<keyword evidence="4" id="KW-1185">Reference proteome</keyword>
<dbReference type="Gene3D" id="3.40.462.20">
    <property type="match status" value="1"/>
</dbReference>
<dbReference type="SUPFAM" id="SSF56176">
    <property type="entry name" value="FAD-binding/transporter-associated domain-like"/>
    <property type="match status" value="1"/>
</dbReference>
<feature type="non-terminal residue" evidence="3">
    <location>
        <position position="1"/>
    </location>
</feature>
<dbReference type="Gramene" id="ESR62081">
    <property type="protein sequence ID" value="ESR62081"/>
    <property type="gene ID" value="CICLE_v10017593mg"/>
</dbReference>
<gene>
    <name evidence="3" type="ORF">CICLE_v10017593mg</name>
</gene>
<dbReference type="InParanoid" id="V4UIE7"/>
<evidence type="ECO:0000259" key="2">
    <source>
        <dbReference type="PROSITE" id="PS51387"/>
    </source>
</evidence>
<dbReference type="InterPro" id="IPR016166">
    <property type="entry name" value="FAD-bd_PCMH"/>
</dbReference>
<dbReference type="KEGG" id="cic:CICLE_v10017593mg"/>
<dbReference type="EMBL" id="KI536312">
    <property type="protein sequence ID" value="ESR62081.1"/>
    <property type="molecule type" value="Genomic_DNA"/>
</dbReference>
<name>V4UIE7_CITCL</name>
<dbReference type="PROSITE" id="PS51387">
    <property type="entry name" value="FAD_PCMH"/>
    <property type="match status" value="1"/>
</dbReference>
<organism evidence="3 4">
    <name type="scientific">Citrus clementina</name>
    <name type="common">Clementine</name>
    <name type="synonym">Citrus deliciosa x Citrus sinensis</name>
    <dbReference type="NCBI Taxonomy" id="85681"/>
    <lineage>
        <taxon>Eukaryota</taxon>
        <taxon>Viridiplantae</taxon>
        <taxon>Streptophyta</taxon>
        <taxon>Embryophyta</taxon>
        <taxon>Tracheophyta</taxon>
        <taxon>Spermatophyta</taxon>
        <taxon>Magnoliopsida</taxon>
        <taxon>eudicotyledons</taxon>
        <taxon>Gunneridae</taxon>
        <taxon>Pentapetalae</taxon>
        <taxon>rosids</taxon>
        <taxon>malvids</taxon>
        <taxon>Sapindales</taxon>
        <taxon>Rutaceae</taxon>
        <taxon>Aurantioideae</taxon>
        <taxon>Citrus</taxon>
    </lineage>
</organism>
<evidence type="ECO:0000256" key="1">
    <source>
        <dbReference type="ARBA" id="ARBA00001974"/>
    </source>
</evidence>
<evidence type="ECO:0000313" key="3">
    <source>
        <dbReference type="EMBL" id="ESR62081.1"/>
    </source>
</evidence>
<protein>
    <recommendedName>
        <fullName evidence="2">FAD-binding PCMH-type domain-containing protein</fullName>
    </recommendedName>
</protein>
<dbReference type="eggNOG" id="ENOG502QVGN">
    <property type="taxonomic scope" value="Eukaryota"/>
</dbReference>
<dbReference type="Gene3D" id="3.30.43.10">
    <property type="entry name" value="Uridine Diphospho-n-acetylenolpyruvylglucosamine Reductase, domain 2"/>
    <property type="match status" value="1"/>
</dbReference>
<dbReference type="InterPro" id="IPR036318">
    <property type="entry name" value="FAD-bd_PCMH-like_sf"/>
</dbReference>
<dbReference type="Gene3D" id="3.30.465.10">
    <property type="match status" value="1"/>
</dbReference>
<evidence type="ECO:0000313" key="4">
    <source>
        <dbReference type="Proteomes" id="UP000030687"/>
    </source>
</evidence>
<comment type="cofactor">
    <cofactor evidence="1">
        <name>FAD</name>
        <dbReference type="ChEBI" id="CHEBI:57692"/>
    </cofactor>
</comment>
<dbReference type="GO" id="GO:0071949">
    <property type="term" value="F:FAD binding"/>
    <property type="evidence" value="ECO:0007669"/>
    <property type="project" value="InterPro"/>
</dbReference>
<dbReference type="AlphaFoldDB" id="V4UIE7"/>
<accession>V4UIE7</accession>
<dbReference type="InterPro" id="IPR016169">
    <property type="entry name" value="FAD-bd_PCMH_sub2"/>
</dbReference>
<dbReference type="OMA" id="GLESTDC"/>
<proteinExistence type="predicted"/>
<dbReference type="Proteomes" id="UP000030687">
    <property type="component" value="Unassembled WGS sequence"/>
</dbReference>
<dbReference type="InterPro" id="IPR016167">
    <property type="entry name" value="FAD-bd_PCMH_sub1"/>
</dbReference>